<dbReference type="Proteomes" id="UP001497516">
    <property type="component" value="Chromosome 7"/>
</dbReference>
<evidence type="ECO:0000256" key="1">
    <source>
        <dbReference type="SAM" id="MobiDB-lite"/>
    </source>
</evidence>
<proteinExistence type="predicted"/>
<dbReference type="EMBL" id="OZ034820">
    <property type="protein sequence ID" value="CAL1398765.1"/>
    <property type="molecule type" value="Genomic_DNA"/>
</dbReference>
<dbReference type="Gene3D" id="3.40.30.10">
    <property type="entry name" value="Glutaredoxin"/>
    <property type="match status" value="1"/>
</dbReference>
<gene>
    <name evidence="2" type="ORF">LTRI10_LOCUS38981</name>
</gene>
<dbReference type="InterPro" id="IPR036249">
    <property type="entry name" value="Thioredoxin-like_sf"/>
</dbReference>
<dbReference type="CDD" id="cd02980">
    <property type="entry name" value="TRX_Fd_family"/>
    <property type="match status" value="1"/>
</dbReference>
<dbReference type="SUPFAM" id="SSF52833">
    <property type="entry name" value="Thioredoxin-like"/>
    <property type="match status" value="1"/>
</dbReference>
<sequence length="324" mass="35046">MATARSIAPRFAAATAVDLESLADGRGVPNRRVRFGTRQWRLGSVLRGGFTDSQHTKYYASPVRCGGGKGKEKVKEKEKDNKKKLKLLKRLSEDLQMYASGKEDGGMAIMEAQKVLLAELEGLRSAEMERKRKSDEEKELERAIMKPKDCCESESSDSSSSESSDSDCEDEKVMMMKSQRKKSNSAIIQDIGTIQPIGVLQEEREERNGDVFATFANTVGALSRKIEVCVGGKCKKQGALELMDQFQRKVGGEATVATCKCLGKCKNAPNVRVSSSCSADGFQELDGIAEKLLCIGVGLEDVDAIVANLLGEGTGCPPAMAGSV</sequence>
<organism evidence="2 3">
    <name type="scientific">Linum trigynum</name>
    <dbReference type="NCBI Taxonomy" id="586398"/>
    <lineage>
        <taxon>Eukaryota</taxon>
        <taxon>Viridiplantae</taxon>
        <taxon>Streptophyta</taxon>
        <taxon>Embryophyta</taxon>
        <taxon>Tracheophyta</taxon>
        <taxon>Spermatophyta</taxon>
        <taxon>Magnoliopsida</taxon>
        <taxon>eudicotyledons</taxon>
        <taxon>Gunneridae</taxon>
        <taxon>Pentapetalae</taxon>
        <taxon>rosids</taxon>
        <taxon>fabids</taxon>
        <taxon>Malpighiales</taxon>
        <taxon>Linaceae</taxon>
        <taxon>Linum</taxon>
    </lineage>
</organism>
<name>A0AAV2FMR8_9ROSI</name>
<keyword evidence="3" id="KW-1185">Reference proteome</keyword>
<evidence type="ECO:0000313" key="2">
    <source>
        <dbReference type="EMBL" id="CAL1398765.1"/>
    </source>
</evidence>
<feature type="compositionally biased region" description="Basic and acidic residues" evidence="1">
    <location>
        <begin position="127"/>
        <end position="151"/>
    </location>
</feature>
<accession>A0AAV2FMR8</accession>
<reference evidence="2 3" key="1">
    <citation type="submission" date="2024-04" db="EMBL/GenBank/DDBJ databases">
        <authorList>
            <person name="Fracassetti M."/>
        </authorList>
    </citation>
    <scope>NUCLEOTIDE SEQUENCE [LARGE SCALE GENOMIC DNA]</scope>
</reference>
<protein>
    <submittedName>
        <fullName evidence="2">Uncharacterized protein</fullName>
    </submittedName>
</protein>
<feature type="region of interest" description="Disordered" evidence="1">
    <location>
        <begin position="127"/>
        <end position="184"/>
    </location>
</feature>
<dbReference type="AlphaFoldDB" id="A0AAV2FMR8"/>
<evidence type="ECO:0000313" key="3">
    <source>
        <dbReference type="Proteomes" id="UP001497516"/>
    </source>
</evidence>